<name>A0A101I1K9_UNCT6</name>
<comment type="caution">
    <text evidence="1">The sequence shown here is derived from an EMBL/GenBank/DDBJ whole genome shotgun (WGS) entry which is preliminary data.</text>
</comment>
<gene>
    <name evidence="1" type="ORF">XE03_0730</name>
</gene>
<organism evidence="1 2">
    <name type="scientific">candidate division TA06 bacterium 34_109</name>
    <dbReference type="NCBI Taxonomy" id="1635277"/>
    <lineage>
        <taxon>Bacteria</taxon>
        <taxon>Bacteria division TA06</taxon>
    </lineage>
</organism>
<dbReference type="Proteomes" id="UP000053467">
    <property type="component" value="Unassembled WGS sequence"/>
</dbReference>
<protein>
    <submittedName>
        <fullName evidence="1">Uncharacterized protein</fullName>
    </submittedName>
</protein>
<sequence length="332" mass="39326">MTKKIISIVLVFVYFSIFSNGIKIGFTDNLFKTNDNISDAVLSLEMNFKKNFEKTDIFFNFGMNTPFINNYYISFPSDLLYQIVFKDDMKTSLISGIYSYQNFYLNDFYRENNLLTPGIFIDFKRNFDFFYTLKNSFDLYYNCYPFYNTNSSAYLEILNKNYLYFPFNSSFHLYTKAGYKSKDGILLLNVTPLVSLNIFRFIGLSLSYNFQKVSSKTIDYHYDDSFLDDYSFDKNISLNGKITFQVNQSSKFVFSSTYENVDFLPLKHIITDSLFSEGEIENRTDKILHLGFNFIYSKEKNVYNINYEFIKKESTNSYYNFNSNTINFSFKF</sequence>
<accession>A0A101I1K9</accession>
<reference evidence="2" key="1">
    <citation type="journal article" date="2015" name="MBio">
        <title>Genome-Resolved Metagenomic Analysis Reveals Roles for Candidate Phyla and Other Microbial Community Members in Biogeochemical Transformations in Oil Reservoirs.</title>
        <authorList>
            <person name="Hu P."/>
            <person name="Tom L."/>
            <person name="Singh A."/>
            <person name="Thomas B.C."/>
            <person name="Baker B.J."/>
            <person name="Piceno Y.M."/>
            <person name="Andersen G.L."/>
            <person name="Banfield J.F."/>
        </authorList>
    </citation>
    <scope>NUCLEOTIDE SEQUENCE [LARGE SCALE GENOMIC DNA]</scope>
</reference>
<dbReference type="EMBL" id="LGGX01000005">
    <property type="protein sequence ID" value="KUK87332.1"/>
    <property type="molecule type" value="Genomic_DNA"/>
</dbReference>
<evidence type="ECO:0000313" key="1">
    <source>
        <dbReference type="EMBL" id="KUK87332.1"/>
    </source>
</evidence>
<evidence type="ECO:0000313" key="2">
    <source>
        <dbReference type="Proteomes" id="UP000053467"/>
    </source>
</evidence>
<dbReference type="AlphaFoldDB" id="A0A101I1K9"/>
<proteinExistence type="predicted"/>